<evidence type="ECO:0000256" key="1">
    <source>
        <dbReference type="ARBA" id="ARBA00007068"/>
    </source>
</evidence>
<dbReference type="Pfam" id="PF03576">
    <property type="entry name" value="Peptidase_S58"/>
    <property type="match status" value="1"/>
</dbReference>
<gene>
    <name evidence="2" type="ORF">AMETH_1326</name>
</gene>
<name>A0A076MKP1_AMYME</name>
<dbReference type="InterPro" id="IPR005321">
    <property type="entry name" value="Peptidase_S58_DmpA"/>
</dbReference>
<dbReference type="PANTHER" id="PTHR36512:SF3">
    <property type="entry name" value="BLR5678 PROTEIN"/>
    <property type="match status" value="1"/>
</dbReference>
<dbReference type="PANTHER" id="PTHR36512">
    <property type="entry name" value="D-AMINOPEPTIDASE"/>
    <property type="match status" value="1"/>
</dbReference>
<dbReference type="RefSeq" id="WP_017987280.1">
    <property type="nucleotide sequence ID" value="NZ_AQUL01000001.1"/>
</dbReference>
<reference evidence="2 3" key="1">
    <citation type="submission" date="2014-07" db="EMBL/GenBank/DDBJ databases">
        <title>Whole Genome Sequence of the Amycolatopsis methanolica 239.</title>
        <authorList>
            <person name="Tang B."/>
        </authorList>
    </citation>
    <scope>NUCLEOTIDE SEQUENCE [LARGE SCALE GENOMIC DNA]</scope>
    <source>
        <strain evidence="2 3">239</strain>
    </source>
</reference>
<dbReference type="STRING" id="1068978.AMETH_1326"/>
<keyword evidence="3" id="KW-1185">Reference proteome</keyword>
<dbReference type="InterPro" id="IPR016117">
    <property type="entry name" value="ArgJ-like_dom_sf"/>
</dbReference>
<accession>A0A076MKP1</accession>
<dbReference type="eggNOG" id="COG3191">
    <property type="taxonomic scope" value="Bacteria"/>
</dbReference>
<sequence>MIVDRDGKVVRGNYHAGTGERHLPFVDYESACAGTETARTASGNTTLTVVITNAKLNDVALKQFATQVHSSMHRTIHPFHTELDGDTLYALTTDAVDLEGINPTGLGARASEVAWDAVLARTR</sequence>
<dbReference type="EMBL" id="CP009110">
    <property type="protein sequence ID" value="AIJ21418.1"/>
    <property type="molecule type" value="Genomic_DNA"/>
</dbReference>
<evidence type="ECO:0000313" key="3">
    <source>
        <dbReference type="Proteomes" id="UP000062973"/>
    </source>
</evidence>
<dbReference type="Proteomes" id="UP000062973">
    <property type="component" value="Chromosome"/>
</dbReference>
<dbReference type="PATRIC" id="fig|1068978.7.peg.1399"/>
<dbReference type="AlphaFoldDB" id="A0A076MKP1"/>
<dbReference type="GO" id="GO:0004177">
    <property type="term" value="F:aminopeptidase activity"/>
    <property type="evidence" value="ECO:0007669"/>
    <property type="project" value="TreeGrafter"/>
</dbReference>
<keyword evidence="2" id="KW-0378">Hydrolase</keyword>
<proteinExistence type="inferred from homology"/>
<comment type="similarity">
    <text evidence="1">Belongs to the peptidase S58 family.</text>
</comment>
<dbReference type="KEGG" id="amq:AMETH_1326"/>
<dbReference type="Gene3D" id="3.60.70.12">
    <property type="entry name" value="L-amino peptidase D-ALA esterase/amidase"/>
    <property type="match status" value="1"/>
</dbReference>
<evidence type="ECO:0000313" key="2">
    <source>
        <dbReference type="EMBL" id="AIJ21418.1"/>
    </source>
</evidence>
<organism evidence="2 3">
    <name type="scientific">Amycolatopsis methanolica 239</name>
    <dbReference type="NCBI Taxonomy" id="1068978"/>
    <lineage>
        <taxon>Bacteria</taxon>
        <taxon>Bacillati</taxon>
        <taxon>Actinomycetota</taxon>
        <taxon>Actinomycetes</taxon>
        <taxon>Pseudonocardiales</taxon>
        <taxon>Pseudonocardiaceae</taxon>
        <taxon>Amycolatopsis</taxon>
        <taxon>Amycolatopsis methanolica group</taxon>
    </lineage>
</organism>
<dbReference type="HOGENOM" id="CLU_2010462_0_0_11"/>
<dbReference type="SUPFAM" id="SSF56266">
    <property type="entry name" value="DmpA/ArgJ-like"/>
    <property type="match status" value="1"/>
</dbReference>
<protein>
    <submittedName>
        <fullName evidence="2">Endotype 6-aminohexanoat-oligomer hydrolase</fullName>
    </submittedName>
</protein>